<feature type="region of interest" description="Disordered" evidence="1">
    <location>
        <begin position="55"/>
        <end position="97"/>
    </location>
</feature>
<keyword evidence="3" id="KW-1185">Reference proteome</keyword>
<feature type="compositionally biased region" description="Polar residues" evidence="1">
    <location>
        <begin position="74"/>
        <end position="85"/>
    </location>
</feature>
<name>A0A6A7C1A6_9PEZI</name>
<protein>
    <submittedName>
        <fullName evidence="2">Uncharacterized protein</fullName>
    </submittedName>
</protein>
<dbReference type="Proteomes" id="UP000799421">
    <property type="component" value="Unassembled WGS sequence"/>
</dbReference>
<evidence type="ECO:0000313" key="2">
    <source>
        <dbReference type="EMBL" id="KAF2861082.1"/>
    </source>
</evidence>
<reference evidence="2" key="1">
    <citation type="journal article" date="2020" name="Stud. Mycol.">
        <title>101 Dothideomycetes genomes: a test case for predicting lifestyles and emergence of pathogens.</title>
        <authorList>
            <person name="Haridas S."/>
            <person name="Albert R."/>
            <person name="Binder M."/>
            <person name="Bloem J."/>
            <person name="Labutti K."/>
            <person name="Salamov A."/>
            <person name="Andreopoulos B."/>
            <person name="Baker S."/>
            <person name="Barry K."/>
            <person name="Bills G."/>
            <person name="Bluhm B."/>
            <person name="Cannon C."/>
            <person name="Castanera R."/>
            <person name="Culley D."/>
            <person name="Daum C."/>
            <person name="Ezra D."/>
            <person name="Gonzalez J."/>
            <person name="Henrissat B."/>
            <person name="Kuo A."/>
            <person name="Liang C."/>
            <person name="Lipzen A."/>
            <person name="Lutzoni F."/>
            <person name="Magnuson J."/>
            <person name="Mondo S."/>
            <person name="Nolan M."/>
            <person name="Ohm R."/>
            <person name="Pangilinan J."/>
            <person name="Park H.-J."/>
            <person name="Ramirez L."/>
            <person name="Alfaro M."/>
            <person name="Sun H."/>
            <person name="Tritt A."/>
            <person name="Yoshinaga Y."/>
            <person name="Zwiers L.-H."/>
            <person name="Turgeon B."/>
            <person name="Goodwin S."/>
            <person name="Spatafora J."/>
            <person name="Crous P."/>
            <person name="Grigoriev I."/>
        </authorList>
    </citation>
    <scope>NUCLEOTIDE SEQUENCE</scope>
    <source>
        <strain evidence="2">CBS 480.64</strain>
    </source>
</reference>
<organism evidence="2 3">
    <name type="scientific">Piedraia hortae CBS 480.64</name>
    <dbReference type="NCBI Taxonomy" id="1314780"/>
    <lineage>
        <taxon>Eukaryota</taxon>
        <taxon>Fungi</taxon>
        <taxon>Dikarya</taxon>
        <taxon>Ascomycota</taxon>
        <taxon>Pezizomycotina</taxon>
        <taxon>Dothideomycetes</taxon>
        <taxon>Dothideomycetidae</taxon>
        <taxon>Capnodiales</taxon>
        <taxon>Piedraiaceae</taxon>
        <taxon>Piedraia</taxon>
    </lineage>
</organism>
<evidence type="ECO:0000313" key="3">
    <source>
        <dbReference type="Proteomes" id="UP000799421"/>
    </source>
</evidence>
<dbReference type="EMBL" id="MU005975">
    <property type="protein sequence ID" value="KAF2861082.1"/>
    <property type="molecule type" value="Genomic_DNA"/>
</dbReference>
<proteinExistence type="predicted"/>
<dbReference type="AlphaFoldDB" id="A0A6A7C1A6"/>
<evidence type="ECO:0000256" key="1">
    <source>
        <dbReference type="SAM" id="MobiDB-lite"/>
    </source>
</evidence>
<gene>
    <name evidence="2" type="ORF">K470DRAFT_46282</name>
</gene>
<sequence length="116" mass="12253">MSVRRKSLAGSLYALANLLPSPGAQPVSHRAPNPENLFLGDPCMKILNQQNTMALTGRANGPGTGGSKAAESPYTCSSETGTASDGSEDRKLASSRDHARAFGPILRVSATFRLHW</sequence>
<feature type="compositionally biased region" description="Basic and acidic residues" evidence="1">
    <location>
        <begin position="87"/>
        <end position="97"/>
    </location>
</feature>
<accession>A0A6A7C1A6</accession>